<evidence type="ECO:0000256" key="1">
    <source>
        <dbReference type="SAM" id="Phobius"/>
    </source>
</evidence>
<evidence type="ECO:0008006" key="4">
    <source>
        <dbReference type="Google" id="ProtNLM"/>
    </source>
</evidence>
<feature type="transmembrane region" description="Helical" evidence="1">
    <location>
        <begin position="26"/>
        <end position="46"/>
    </location>
</feature>
<dbReference type="Proteomes" id="UP001162249">
    <property type="component" value="Segment"/>
</dbReference>
<keyword evidence="1" id="KW-0812">Transmembrane</keyword>
<proteinExistence type="predicted"/>
<sequence>MAMRNYKNNSEIRGYMTNRKIPIDKIFYLLAFICYLSGYLLLYTNIPSRIESYFIFYITGILLSIFGLYWGVRKK</sequence>
<feature type="transmembrane region" description="Helical" evidence="1">
    <location>
        <begin position="52"/>
        <end position="72"/>
    </location>
</feature>
<dbReference type="EMBL" id="LC711080">
    <property type="protein sequence ID" value="BDI54973.1"/>
    <property type="molecule type" value="Genomic_DNA"/>
</dbReference>
<keyword evidence="1" id="KW-1133">Transmembrane helix</keyword>
<protein>
    <recommendedName>
        <fullName evidence="4">Transmembrane protein</fullName>
    </recommendedName>
</protein>
<organism evidence="2 3">
    <name type="scientific">Lokiarchaeia virus VerdaV4</name>
    <dbReference type="NCBI Taxonomy" id="3070172"/>
    <lineage>
        <taxon>Viruses</taxon>
        <taxon>Duplodnaviria</taxon>
        <taxon>Heunggongvirae</taxon>
        <taxon>Uroviricota</taxon>
        <taxon>Caudoviricetes</taxon>
        <taxon>Verdandiviridae</taxon>
        <taxon>Dolusvirus</taxon>
        <taxon>Dolusvirus pacificense</taxon>
    </lineage>
</organism>
<evidence type="ECO:0000313" key="2">
    <source>
        <dbReference type="EMBL" id="BDI54973.1"/>
    </source>
</evidence>
<reference evidence="2 3" key="1">
    <citation type="journal article" date="2022" name="Nat. Microbiol.">
        <title>Three families of Asgard archaeal viruses identified in metagenome-assembled genomes.</title>
        <authorList>
            <person name="Medvedeva S."/>
            <person name="Sun J."/>
            <person name="Yutin N."/>
            <person name="Koonin E.V."/>
            <person name="Nunoura T."/>
            <person name="Rinke C."/>
            <person name="Krupovic M."/>
        </authorList>
    </citation>
    <scope>NUCLEOTIDE SEQUENCE [LARGE SCALE GENOMIC DNA]</scope>
    <source>
        <strain evidence="2">VerdaV4</strain>
    </source>
</reference>
<dbReference type="GeneID" id="80402128"/>
<dbReference type="KEGG" id="vg:80402128"/>
<dbReference type="RefSeq" id="YP_010772416.1">
    <property type="nucleotide sequence ID" value="NC_074643.1"/>
</dbReference>
<accession>A0AA35CQZ7</accession>
<keyword evidence="3" id="KW-1185">Reference proteome</keyword>
<name>A0AA35CQZ7_9CAUD</name>
<keyword evidence="1" id="KW-0472">Membrane</keyword>
<evidence type="ECO:0000313" key="3">
    <source>
        <dbReference type="Proteomes" id="UP001162249"/>
    </source>
</evidence>